<dbReference type="SUPFAM" id="SSF55781">
    <property type="entry name" value="GAF domain-like"/>
    <property type="match status" value="1"/>
</dbReference>
<dbReference type="PANTHER" id="PTHR43156">
    <property type="entry name" value="STAGE II SPORULATION PROTEIN E-RELATED"/>
    <property type="match status" value="1"/>
</dbReference>
<dbReference type="InterPro" id="IPR052016">
    <property type="entry name" value="Bact_Sigma-Reg"/>
</dbReference>
<dbReference type="Pfam" id="PF01590">
    <property type="entry name" value="GAF"/>
    <property type="match status" value="1"/>
</dbReference>
<keyword evidence="1" id="KW-0378">Hydrolase</keyword>
<evidence type="ECO:0000256" key="1">
    <source>
        <dbReference type="ARBA" id="ARBA00022801"/>
    </source>
</evidence>
<keyword evidence="4" id="KW-1185">Reference proteome</keyword>
<organism evidence="3 4">
    <name type="scientific">Streptomyces machairae</name>
    <dbReference type="NCBI Taxonomy" id="3134109"/>
    <lineage>
        <taxon>Bacteria</taxon>
        <taxon>Bacillati</taxon>
        <taxon>Actinomycetota</taxon>
        <taxon>Actinomycetes</taxon>
        <taxon>Kitasatosporales</taxon>
        <taxon>Streptomycetaceae</taxon>
        <taxon>Streptomyces</taxon>
    </lineage>
</organism>
<evidence type="ECO:0000313" key="4">
    <source>
        <dbReference type="Proteomes" id="UP001376459"/>
    </source>
</evidence>
<comment type="caution">
    <text evidence="3">The sequence shown here is derived from an EMBL/GenBank/DDBJ whole genome shotgun (WGS) entry which is preliminary data.</text>
</comment>
<gene>
    <name evidence="3" type="ORF">WKI71_00320</name>
</gene>
<evidence type="ECO:0000259" key="2">
    <source>
        <dbReference type="Pfam" id="PF01590"/>
    </source>
</evidence>
<dbReference type="Proteomes" id="UP001376459">
    <property type="component" value="Unassembled WGS sequence"/>
</dbReference>
<evidence type="ECO:0000313" key="3">
    <source>
        <dbReference type="EMBL" id="MEJ8667555.1"/>
    </source>
</evidence>
<dbReference type="Gene3D" id="3.30.450.40">
    <property type="match status" value="1"/>
</dbReference>
<protein>
    <submittedName>
        <fullName evidence="3">GAF domain-containing protein</fullName>
    </submittedName>
</protein>
<dbReference type="InterPro" id="IPR003018">
    <property type="entry name" value="GAF"/>
</dbReference>
<dbReference type="PANTHER" id="PTHR43156:SF2">
    <property type="entry name" value="STAGE II SPORULATION PROTEIN E"/>
    <property type="match status" value="1"/>
</dbReference>
<dbReference type="EMBL" id="JBBKAK010000001">
    <property type="protein sequence ID" value="MEJ8667555.1"/>
    <property type="molecule type" value="Genomic_DNA"/>
</dbReference>
<dbReference type="InterPro" id="IPR029016">
    <property type="entry name" value="GAF-like_dom_sf"/>
</dbReference>
<accession>A0ABU8UHC7</accession>
<name>A0ABU8UHC7_9ACTN</name>
<sequence>MAALEPRLIRRLDQDTEWLALDPVRARALREAGVHSMMVVPLSARGVVLGLVCFYRAQCPDAYEDDDLALAVQLAARTAVCLDNARLYSRDHSAGQLLQFSLRPPEIPAHTAVETAHSYLPSGPSGDWFDVLPRAAAVMGEIRAAIGALAALDLEPDELLERLHAARHPARRPTDPA</sequence>
<feature type="domain" description="GAF" evidence="2">
    <location>
        <begin position="11"/>
        <end position="82"/>
    </location>
</feature>
<proteinExistence type="predicted"/>
<reference evidence="3 4" key="1">
    <citation type="submission" date="2024-03" db="EMBL/GenBank/DDBJ databases">
        <title>Novel Streptomyces species of biotechnological and ecological value are a feature of Machair soil.</title>
        <authorList>
            <person name="Prole J.R."/>
            <person name="Goodfellow M."/>
            <person name="Allenby N."/>
            <person name="Ward A.C."/>
        </authorList>
    </citation>
    <scope>NUCLEOTIDE SEQUENCE [LARGE SCALE GENOMIC DNA]</scope>
    <source>
        <strain evidence="3 4">MS1.AVA.1</strain>
    </source>
</reference>